<proteinExistence type="predicted"/>
<accession>A0ABS7WTY5</accession>
<evidence type="ECO:0008006" key="3">
    <source>
        <dbReference type="Google" id="ProtNLM"/>
    </source>
</evidence>
<organism evidence="1 2">
    <name type="scientific">Campylobacter canadensis</name>
    <dbReference type="NCBI Taxonomy" id="449520"/>
    <lineage>
        <taxon>Bacteria</taxon>
        <taxon>Pseudomonadati</taxon>
        <taxon>Campylobacterota</taxon>
        <taxon>Epsilonproteobacteria</taxon>
        <taxon>Campylobacterales</taxon>
        <taxon>Campylobacteraceae</taxon>
        <taxon>Campylobacter</taxon>
    </lineage>
</organism>
<evidence type="ECO:0000313" key="2">
    <source>
        <dbReference type="Proteomes" id="UP000786183"/>
    </source>
</evidence>
<dbReference type="Proteomes" id="UP000786183">
    <property type="component" value="Unassembled WGS sequence"/>
</dbReference>
<keyword evidence="2" id="KW-1185">Reference proteome</keyword>
<reference evidence="1 2" key="1">
    <citation type="submission" date="2020-07" db="EMBL/GenBank/DDBJ databases">
        <title>Transfer of Campylobacter canadensis to the novel genus Avispirillum gen. nov., that also includes two novel species recovered from migratory waterfowl: Avispirillum anseris sp. nov. and Avispirillum brantae sp. nov.</title>
        <authorList>
            <person name="Miller W.G."/>
            <person name="Chapman M.H."/>
            <person name="Yee E."/>
            <person name="Inglis G.D."/>
        </authorList>
    </citation>
    <scope>NUCLEOTIDE SEQUENCE [LARGE SCALE GENOMIC DNA]</scope>
    <source>
        <strain evidence="1 2">L283</strain>
    </source>
</reference>
<protein>
    <recommendedName>
        <fullName evidence="3">YopX protein domain-containing protein</fullName>
    </recommendedName>
</protein>
<comment type="caution">
    <text evidence="1">The sequence shown here is derived from an EMBL/GenBank/DDBJ whole genome shotgun (WGS) entry which is preliminary data.</text>
</comment>
<evidence type="ECO:0000313" key="1">
    <source>
        <dbReference type="EMBL" id="MBZ7987777.1"/>
    </source>
</evidence>
<dbReference type="InterPro" id="IPR023815">
    <property type="entry name" value="CRISPR-assoc_Csx19"/>
</dbReference>
<dbReference type="EMBL" id="JACGBB010000014">
    <property type="protein sequence ID" value="MBZ7987777.1"/>
    <property type="molecule type" value="Genomic_DNA"/>
</dbReference>
<gene>
    <name evidence="1" type="ORF">AVCANL283_06650</name>
</gene>
<sequence>MKELLKDFVNAKVIIWTMDKIYFGIFDGVEVCSYDKKISTLDGILELRAFDGVKELYYWKEGSRVYEFKGDEINSTTKMLGKVIKCENGWSKVDDGRGGKFYLPLDKKDGEIIIEKYDIIGYHKETHQAYIKGYAIKEIK</sequence>
<name>A0ABS7WTY5_9BACT</name>
<dbReference type="NCBIfam" id="TIGR03984">
    <property type="entry name" value="CRISPR-associated protein Csx19"/>
    <property type="match status" value="1"/>
</dbReference>
<dbReference type="RefSeq" id="WP_224325443.1">
    <property type="nucleotide sequence ID" value="NZ_JACGBB010000014.1"/>
</dbReference>